<dbReference type="Proteomes" id="UP001183794">
    <property type="component" value="Unassembled WGS sequence"/>
</dbReference>
<evidence type="ECO:0000313" key="2">
    <source>
        <dbReference type="Proteomes" id="UP001183794"/>
    </source>
</evidence>
<evidence type="ECO:0000313" key="1">
    <source>
        <dbReference type="EMBL" id="MDR7348274.1"/>
    </source>
</evidence>
<reference evidence="1 2" key="1">
    <citation type="submission" date="2023-07" db="EMBL/GenBank/DDBJ databases">
        <title>Sequencing the genomes of 1000 actinobacteria strains.</title>
        <authorList>
            <person name="Klenk H.-P."/>
        </authorList>
    </citation>
    <scope>NUCLEOTIDE SEQUENCE [LARGE SCALE GENOMIC DNA]</scope>
    <source>
        <strain evidence="1 2">DSM 22966</strain>
    </source>
</reference>
<gene>
    <name evidence="1" type="ORF">J2S62_002531</name>
</gene>
<keyword evidence="2" id="KW-1185">Reference proteome</keyword>
<sequence>MPVSAEHYAAMQQYLHDVKKLLVEVSDYISDDLLAEPRRLVEHGEAPLGMTQLAWVISDERIPVPVSVIARIRAYAAADEEFPEALLG</sequence>
<dbReference type="EMBL" id="JAVDYJ010000001">
    <property type="protein sequence ID" value="MDR7348274.1"/>
    <property type="molecule type" value="Genomic_DNA"/>
</dbReference>
<organism evidence="1 2">
    <name type="scientific">Enteractinococcus fodinae</name>
    <dbReference type="NCBI Taxonomy" id="684663"/>
    <lineage>
        <taxon>Bacteria</taxon>
        <taxon>Bacillati</taxon>
        <taxon>Actinomycetota</taxon>
        <taxon>Actinomycetes</taxon>
        <taxon>Micrococcales</taxon>
        <taxon>Micrococcaceae</taxon>
    </lineage>
</organism>
<proteinExistence type="predicted"/>
<dbReference type="RefSeq" id="WP_310175305.1">
    <property type="nucleotide sequence ID" value="NZ_BAABHE010000002.1"/>
</dbReference>
<comment type="caution">
    <text evidence="1">The sequence shown here is derived from an EMBL/GenBank/DDBJ whole genome shotgun (WGS) entry which is preliminary data.</text>
</comment>
<accession>A0ABU2B5L6</accession>
<protein>
    <submittedName>
        <fullName evidence="1">Replication fork clamp-binding protein CrfC</fullName>
    </submittedName>
</protein>
<name>A0ABU2B5L6_9MICC</name>